<keyword evidence="2" id="KW-1185">Reference proteome</keyword>
<name>A0AAV4VKI4_CAEEX</name>
<dbReference type="EMBL" id="BPLR01014699">
    <property type="protein sequence ID" value="GIY70646.1"/>
    <property type="molecule type" value="Genomic_DNA"/>
</dbReference>
<reference evidence="1 2" key="1">
    <citation type="submission" date="2021-06" db="EMBL/GenBank/DDBJ databases">
        <title>Caerostris extrusa draft genome.</title>
        <authorList>
            <person name="Kono N."/>
            <person name="Arakawa K."/>
        </authorList>
    </citation>
    <scope>NUCLEOTIDE SEQUENCE [LARGE SCALE GENOMIC DNA]</scope>
</reference>
<sequence length="95" mass="11086">MFPDFYPNLREQTFYASLSTLAFIRVQIHSFGCMPIKYQIVNQEQHSTMPIAVRIYEAFIAILSEFTAENDYINLALYIAMMRYRSPVYSTAPTN</sequence>
<proteinExistence type="predicted"/>
<comment type="caution">
    <text evidence="1">The sequence shown here is derived from an EMBL/GenBank/DDBJ whole genome shotgun (WGS) entry which is preliminary data.</text>
</comment>
<evidence type="ECO:0000313" key="2">
    <source>
        <dbReference type="Proteomes" id="UP001054945"/>
    </source>
</evidence>
<dbReference type="AlphaFoldDB" id="A0AAV4VKI4"/>
<evidence type="ECO:0000313" key="1">
    <source>
        <dbReference type="EMBL" id="GIY70646.1"/>
    </source>
</evidence>
<protein>
    <submittedName>
        <fullName evidence="1">Uncharacterized protein</fullName>
    </submittedName>
</protein>
<gene>
    <name evidence="1" type="ORF">CEXT_394601</name>
</gene>
<organism evidence="1 2">
    <name type="scientific">Caerostris extrusa</name>
    <name type="common">Bark spider</name>
    <name type="synonym">Caerostris bankana</name>
    <dbReference type="NCBI Taxonomy" id="172846"/>
    <lineage>
        <taxon>Eukaryota</taxon>
        <taxon>Metazoa</taxon>
        <taxon>Ecdysozoa</taxon>
        <taxon>Arthropoda</taxon>
        <taxon>Chelicerata</taxon>
        <taxon>Arachnida</taxon>
        <taxon>Araneae</taxon>
        <taxon>Araneomorphae</taxon>
        <taxon>Entelegynae</taxon>
        <taxon>Araneoidea</taxon>
        <taxon>Araneidae</taxon>
        <taxon>Caerostris</taxon>
    </lineage>
</organism>
<accession>A0AAV4VKI4</accession>
<dbReference type="Proteomes" id="UP001054945">
    <property type="component" value="Unassembled WGS sequence"/>
</dbReference>